<dbReference type="Pfam" id="PF00989">
    <property type="entry name" value="PAS"/>
    <property type="match status" value="1"/>
</dbReference>
<dbReference type="InterPro" id="IPR013656">
    <property type="entry name" value="PAS_4"/>
</dbReference>
<dbReference type="CDD" id="cd06225">
    <property type="entry name" value="HAMP"/>
    <property type="match status" value="1"/>
</dbReference>
<dbReference type="OrthoDB" id="8929028at2"/>
<sequence>MKIRTLLLTSAVAALLATLGGGIIVWLAVAAAADASAEEEHAQEASRETANLLVLTQEYVLHFEPRAAQQWQQRQAALALILAGGHESPALQSLRRTNGDLPQVFDRLLELPGSPDSPLKTRRQEFLVDELLTATQILADGAYRWAREASATQMEAERRSQHYGMAAFALVVALLLAQALLVMRRVLGPVARLGRATAAVERGDLNMRLKGHTEDELGELNRSFNAMTESLAQRTAQLDREIALRAESEARVRSIITNAPDAFISIDEEGRIDEWNRQAELTFGWQRDEVLGQLLSDLLIPPGMRAGHNAGMKHFVRTGVGPVINNRLEVNALHRDGHEIPVQLSIAAMKNGDTYTANAFLHDISGRRAAQERLSASEKRLRDITNNVPVIISYIDADHRLQFVNETFHEWMGVAPGDAVGRKLIEVVGPVLHSQRRHNIDRALKGERVVFEVESEMRGQLRCLQNVYIPDVRPDGTVAGLYAVASDVTALKQVERRLNELARIDTLTSLPNRRQLEEKLDQAVKRSRRSGRPLAVLFLDIDHFKQINDKHGHGVGDEVLKEFAVRLVHCVRSTDTVARLAGDEFVIVLEGLNDSAEAQIVARKIGQALGPAFGEAAGGLALSSSIGVAFVDAGTKVTPEQIIAKADEALYRAKRAGRATFAVTEWSSDDLAP</sequence>
<organism evidence="5 6">
    <name type="scientific">Piscinibacter terrae</name>
    <dbReference type="NCBI Taxonomy" id="2496871"/>
    <lineage>
        <taxon>Bacteria</taxon>
        <taxon>Pseudomonadati</taxon>
        <taxon>Pseudomonadota</taxon>
        <taxon>Betaproteobacteria</taxon>
        <taxon>Burkholderiales</taxon>
        <taxon>Sphaerotilaceae</taxon>
        <taxon>Piscinibacter</taxon>
    </lineage>
</organism>
<dbReference type="Proteomes" id="UP000267464">
    <property type="component" value="Unassembled WGS sequence"/>
</dbReference>
<keyword evidence="1" id="KW-1133">Transmembrane helix</keyword>
<dbReference type="InterPro" id="IPR003660">
    <property type="entry name" value="HAMP_dom"/>
</dbReference>
<dbReference type="GO" id="GO:0003824">
    <property type="term" value="F:catalytic activity"/>
    <property type="evidence" value="ECO:0007669"/>
    <property type="project" value="UniProtKB-ARBA"/>
</dbReference>
<evidence type="ECO:0000256" key="1">
    <source>
        <dbReference type="SAM" id="Phobius"/>
    </source>
</evidence>
<dbReference type="InterPro" id="IPR000014">
    <property type="entry name" value="PAS"/>
</dbReference>
<reference evidence="5 6" key="1">
    <citation type="submission" date="2018-08" db="EMBL/GenBank/DDBJ databases">
        <authorList>
            <person name="Khan S.A."/>
            <person name="Jeon C.O."/>
            <person name="Chun B.H."/>
            <person name="Jeong S.E."/>
        </authorList>
    </citation>
    <scope>NUCLEOTIDE SEQUENCE [LARGE SCALE GENOMIC DNA]</scope>
    <source>
        <strain evidence="5 6">S-16</strain>
    </source>
</reference>
<evidence type="ECO:0000313" key="6">
    <source>
        <dbReference type="Proteomes" id="UP000267464"/>
    </source>
</evidence>
<feature type="domain" description="HAMP" evidence="3">
    <location>
        <begin position="184"/>
        <end position="236"/>
    </location>
</feature>
<dbReference type="Pfam" id="PF08448">
    <property type="entry name" value="PAS_4"/>
    <property type="match status" value="1"/>
</dbReference>
<dbReference type="PANTHER" id="PTHR44757:SF2">
    <property type="entry name" value="BIOFILM ARCHITECTURE MAINTENANCE PROTEIN MBAA"/>
    <property type="match status" value="1"/>
</dbReference>
<dbReference type="PROSITE" id="PS50112">
    <property type="entry name" value="PAS"/>
    <property type="match status" value="2"/>
</dbReference>
<dbReference type="FunFam" id="3.30.70.270:FF:000001">
    <property type="entry name" value="Diguanylate cyclase domain protein"/>
    <property type="match status" value="1"/>
</dbReference>
<dbReference type="GO" id="GO:0006355">
    <property type="term" value="P:regulation of DNA-templated transcription"/>
    <property type="evidence" value="ECO:0007669"/>
    <property type="project" value="InterPro"/>
</dbReference>
<protein>
    <submittedName>
        <fullName evidence="5">Diguanylate cyclase</fullName>
    </submittedName>
</protein>
<name>A0A3N7HXF7_9BURK</name>
<dbReference type="InterPro" id="IPR029787">
    <property type="entry name" value="Nucleotide_cyclase"/>
</dbReference>
<dbReference type="SUPFAM" id="SSF55785">
    <property type="entry name" value="PYP-like sensor domain (PAS domain)"/>
    <property type="match status" value="2"/>
</dbReference>
<dbReference type="Gene3D" id="3.30.450.20">
    <property type="entry name" value="PAS domain"/>
    <property type="match status" value="2"/>
</dbReference>
<dbReference type="PROSITE" id="PS50887">
    <property type="entry name" value="GGDEF"/>
    <property type="match status" value="1"/>
</dbReference>
<dbReference type="Gene3D" id="6.10.340.10">
    <property type="match status" value="1"/>
</dbReference>
<dbReference type="SUPFAM" id="SSF158472">
    <property type="entry name" value="HAMP domain-like"/>
    <property type="match status" value="1"/>
</dbReference>
<dbReference type="Gene3D" id="3.30.70.270">
    <property type="match status" value="1"/>
</dbReference>
<reference evidence="5 6" key="2">
    <citation type="submission" date="2018-12" db="EMBL/GenBank/DDBJ databases">
        <title>Rhizobacter gummiphilus sp. nov., a rubber-degrading bacterium isolated from the soil of a botanical garden in Japan.</title>
        <authorList>
            <person name="Shunsuke S.S."/>
        </authorList>
    </citation>
    <scope>NUCLEOTIDE SEQUENCE [LARGE SCALE GENOMIC DNA]</scope>
    <source>
        <strain evidence="5 6">S-16</strain>
    </source>
</reference>
<dbReference type="SMART" id="SM00091">
    <property type="entry name" value="PAS"/>
    <property type="match status" value="2"/>
</dbReference>
<feature type="domain" description="PAS" evidence="2">
    <location>
        <begin position="248"/>
        <end position="319"/>
    </location>
</feature>
<dbReference type="SUPFAM" id="SSF55073">
    <property type="entry name" value="Nucleotide cyclase"/>
    <property type="match status" value="1"/>
</dbReference>
<dbReference type="PROSITE" id="PS50885">
    <property type="entry name" value="HAMP"/>
    <property type="match status" value="1"/>
</dbReference>
<evidence type="ECO:0000259" key="2">
    <source>
        <dbReference type="PROSITE" id="PS50112"/>
    </source>
</evidence>
<comment type="caution">
    <text evidence="5">The sequence shown here is derived from an EMBL/GenBank/DDBJ whole genome shotgun (WGS) entry which is preliminary data.</text>
</comment>
<dbReference type="RefSeq" id="WP_124539283.1">
    <property type="nucleotide sequence ID" value="NZ_QUSW01000001.1"/>
</dbReference>
<dbReference type="InterPro" id="IPR035965">
    <property type="entry name" value="PAS-like_dom_sf"/>
</dbReference>
<keyword evidence="1" id="KW-0812">Transmembrane</keyword>
<gene>
    <name evidence="5" type="ORF">DZC73_06225</name>
</gene>
<dbReference type="InterPro" id="IPR013767">
    <property type="entry name" value="PAS_fold"/>
</dbReference>
<feature type="domain" description="GGDEF" evidence="4">
    <location>
        <begin position="532"/>
        <end position="666"/>
    </location>
</feature>
<dbReference type="SMART" id="SM00267">
    <property type="entry name" value="GGDEF"/>
    <property type="match status" value="1"/>
</dbReference>
<dbReference type="InterPro" id="IPR000160">
    <property type="entry name" value="GGDEF_dom"/>
</dbReference>
<feature type="transmembrane region" description="Helical" evidence="1">
    <location>
        <begin position="163"/>
        <end position="183"/>
    </location>
</feature>
<dbReference type="InterPro" id="IPR043128">
    <property type="entry name" value="Rev_trsase/Diguanyl_cyclase"/>
</dbReference>
<proteinExistence type="predicted"/>
<accession>A0A3N7HXF7</accession>
<evidence type="ECO:0000259" key="4">
    <source>
        <dbReference type="PROSITE" id="PS50887"/>
    </source>
</evidence>
<dbReference type="InterPro" id="IPR052155">
    <property type="entry name" value="Biofilm_reg_signaling"/>
</dbReference>
<dbReference type="PANTHER" id="PTHR44757">
    <property type="entry name" value="DIGUANYLATE CYCLASE DGCP"/>
    <property type="match status" value="1"/>
</dbReference>
<keyword evidence="1" id="KW-0472">Membrane</keyword>
<dbReference type="Pfam" id="PF00990">
    <property type="entry name" value="GGDEF"/>
    <property type="match status" value="1"/>
</dbReference>
<dbReference type="GO" id="GO:0016020">
    <property type="term" value="C:membrane"/>
    <property type="evidence" value="ECO:0007669"/>
    <property type="project" value="InterPro"/>
</dbReference>
<keyword evidence="6" id="KW-1185">Reference proteome</keyword>
<dbReference type="AlphaFoldDB" id="A0A3N7HXF7"/>
<dbReference type="Pfam" id="PF00672">
    <property type="entry name" value="HAMP"/>
    <property type="match status" value="1"/>
</dbReference>
<dbReference type="NCBIfam" id="TIGR00254">
    <property type="entry name" value="GGDEF"/>
    <property type="match status" value="1"/>
</dbReference>
<dbReference type="GO" id="GO:0007165">
    <property type="term" value="P:signal transduction"/>
    <property type="evidence" value="ECO:0007669"/>
    <property type="project" value="InterPro"/>
</dbReference>
<dbReference type="CDD" id="cd01949">
    <property type="entry name" value="GGDEF"/>
    <property type="match status" value="1"/>
</dbReference>
<evidence type="ECO:0000313" key="5">
    <source>
        <dbReference type="EMBL" id="RQP26593.1"/>
    </source>
</evidence>
<dbReference type="EMBL" id="QUSW01000001">
    <property type="protein sequence ID" value="RQP26593.1"/>
    <property type="molecule type" value="Genomic_DNA"/>
</dbReference>
<feature type="domain" description="PAS" evidence="2">
    <location>
        <begin position="377"/>
        <end position="447"/>
    </location>
</feature>
<dbReference type="CDD" id="cd00130">
    <property type="entry name" value="PAS"/>
    <property type="match status" value="2"/>
</dbReference>
<dbReference type="NCBIfam" id="TIGR00229">
    <property type="entry name" value="sensory_box"/>
    <property type="match status" value="2"/>
</dbReference>
<dbReference type="SMART" id="SM00304">
    <property type="entry name" value="HAMP"/>
    <property type="match status" value="1"/>
</dbReference>
<evidence type="ECO:0000259" key="3">
    <source>
        <dbReference type="PROSITE" id="PS50885"/>
    </source>
</evidence>